<feature type="domain" description="Transcription factor IIIC 90kDa subunit N-terminal" evidence="3">
    <location>
        <begin position="22"/>
        <end position="148"/>
    </location>
</feature>
<dbReference type="SUPFAM" id="SSF50978">
    <property type="entry name" value="WD40 repeat-like"/>
    <property type="match status" value="1"/>
</dbReference>
<name>A0AAQ3K439_9LILI</name>
<accession>A0AAQ3K439</accession>
<dbReference type="Gene3D" id="2.130.10.10">
    <property type="entry name" value="YVTN repeat-like/Quinoprotein amine dehydrogenase"/>
    <property type="match status" value="2"/>
</dbReference>
<dbReference type="EMBL" id="CP136891">
    <property type="protein sequence ID" value="WOK99671.1"/>
    <property type="molecule type" value="Genomic_DNA"/>
</dbReference>
<evidence type="ECO:0000256" key="2">
    <source>
        <dbReference type="SAM" id="MobiDB-lite"/>
    </source>
</evidence>
<dbReference type="PANTHER" id="PTHR15496">
    <property type="entry name" value="GENERAL TRANSCRIPTION FACTOR 3C POLYPEPTIDE 4 FAMILY"/>
    <property type="match status" value="1"/>
</dbReference>
<sequence length="935" mass="102921">MASHWHAVPLIASPSYPNSIAWSSENLVAVASGHIITILNPASVVGPRGMITLQHSKPFPIGVVRKEDLMTPCLMPTCLSRDTRPCARSISWSQPGFASNSGCLLAVCTTDGHVKLYRPPLSEFQAEWVEAVDISDLLCDYIRRTNFREQDLPTTSCSQGETSTSVKLGKRHVTGFGDCSSNKNPRSKRNGVSRRIERAKYRKSLGEEPVHGSNGDGPYVQAQHNKIDSLAASTANNKSAAPSKELIIFPCSSNIQVSSNEVIDVGSKNVAMSVQISPAYDVMLPEDMQNCLPMITPEQYASRSALLSSIIVALSPVLQTCQIQPSLSNRCAILAVGGKAGNISLWILCEPEGYTIEHGSASVDPTLIGFLQAHNSWITAISWEMFSLDSSVSQLIMATGSSDGSVKIWSANVEDLVSSSEANNSPFSLLNEVTIAISSQISTISLAVPRKSQEKIVLAIGKGSGSIEVWICHVSCKKIQSAGFYDAHDQVVTGLVWAFDGSCLYSCSQDNSIKSWVLDGDFLHKSTFPLKFPGFENSTNLLNVSDQCFGLALSPGGLMLAAVRSFDSHLLHQMYQARTQKAVVEFFWTGGQSFENSVENTTESSTVLSERDLLCWESNILQSLRKFEDAEKPLVLWDILAALLDLKKSNPKFVDNLLLKWISSWFSSFLSGDSIDKILFHTQSMMPNISSRRIYLLNIVCRRLMLSKAKAGVLNGEQLTWDEPKNEGKFNVWNNLLVNNEVELQQRIVAFTFRAVLSHASCPSDMFSVGKKWFPLGVAQMECWILLNMGLVRNQLNVLRSEVRELGSRINSVCEYINKETCSFCSAPVPFESADVAWCEGNNLNSSSKESHKLLRCAVSMKLCSIQSPMWFCMCCHRWVANIMPYAFFDMPNSVLAPGNDRGPSVPNTLRPLCPFCGILLQRSMPEFLLSSSPV</sequence>
<dbReference type="PROSITE" id="PS50082">
    <property type="entry name" value="WD_REPEATS_2"/>
    <property type="match status" value="2"/>
</dbReference>
<protein>
    <recommendedName>
        <fullName evidence="3">Transcription factor IIIC 90kDa subunit N-terminal domain-containing protein</fullName>
    </recommendedName>
</protein>
<evidence type="ECO:0000259" key="3">
    <source>
        <dbReference type="Pfam" id="PF12657"/>
    </source>
</evidence>
<feature type="compositionally biased region" description="Basic and acidic residues" evidence="2">
    <location>
        <begin position="194"/>
        <end position="210"/>
    </location>
</feature>
<proteinExistence type="predicted"/>
<evidence type="ECO:0000313" key="4">
    <source>
        <dbReference type="EMBL" id="WOK99671.1"/>
    </source>
</evidence>
<dbReference type="SMART" id="SM00320">
    <property type="entry name" value="WD40"/>
    <property type="match status" value="3"/>
</dbReference>
<dbReference type="InterPro" id="IPR024761">
    <property type="entry name" value="TFIIIC_delta_N"/>
</dbReference>
<feature type="repeat" description="WD" evidence="1">
    <location>
        <begin position="485"/>
        <end position="516"/>
    </location>
</feature>
<dbReference type="InterPro" id="IPR036322">
    <property type="entry name" value="WD40_repeat_dom_sf"/>
</dbReference>
<dbReference type="InterPro" id="IPR001680">
    <property type="entry name" value="WD40_rpt"/>
</dbReference>
<dbReference type="GO" id="GO:0000127">
    <property type="term" value="C:transcription factor TFIIIC complex"/>
    <property type="evidence" value="ECO:0007669"/>
    <property type="project" value="InterPro"/>
</dbReference>
<keyword evidence="1" id="KW-0853">WD repeat</keyword>
<dbReference type="PROSITE" id="PS50294">
    <property type="entry name" value="WD_REPEATS_REGION"/>
    <property type="match status" value="1"/>
</dbReference>
<dbReference type="PANTHER" id="PTHR15496:SF2">
    <property type="entry name" value="GENERAL TRANSCRIPTION FACTOR 3C POLYPEPTIDE 4"/>
    <property type="match status" value="1"/>
</dbReference>
<feature type="region of interest" description="Disordered" evidence="2">
    <location>
        <begin position="176"/>
        <end position="221"/>
    </location>
</feature>
<dbReference type="Pfam" id="PF12657">
    <property type="entry name" value="TFIIIC_delta"/>
    <property type="match status" value="1"/>
</dbReference>
<gene>
    <name evidence="4" type="ORF">Cni_G08383</name>
</gene>
<keyword evidence="5" id="KW-1185">Reference proteome</keyword>
<dbReference type="AlphaFoldDB" id="A0AAQ3K439"/>
<dbReference type="GO" id="GO:0006384">
    <property type="term" value="P:transcription initiation at RNA polymerase III promoter"/>
    <property type="evidence" value="ECO:0007669"/>
    <property type="project" value="InterPro"/>
</dbReference>
<organism evidence="4 5">
    <name type="scientific">Canna indica</name>
    <name type="common">Indian-shot</name>
    <dbReference type="NCBI Taxonomy" id="4628"/>
    <lineage>
        <taxon>Eukaryota</taxon>
        <taxon>Viridiplantae</taxon>
        <taxon>Streptophyta</taxon>
        <taxon>Embryophyta</taxon>
        <taxon>Tracheophyta</taxon>
        <taxon>Spermatophyta</taxon>
        <taxon>Magnoliopsida</taxon>
        <taxon>Liliopsida</taxon>
        <taxon>Zingiberales</taxon>
        <taxon>Cannaceae</taxon>
        <taxon>Canna</taxon>
    </lineage>
</organism>
<dbReference type="InterPro" id="IPR015943">
    <property type="entry name" value="WD40/YVTN_repeat-like_dom_sf"/>
</dbReference>
<feature type="repeat" description="WD" evidence="1">
    <location>
        <begin position="371"/>
        <end position="419"/>
    </location>
</feature>
<dbReference type="SUPFAM" id="SSF75011">
    <property type="entry name" value="3-carboxy-cis,cis-mucoante lactonizing enzyme"/>
    <property type="match status" value="1"/>
</dbReference>
<evidence type="ECO:0000313" key="5">
    <source>
        <dbReference type="Proteomes" id="UP001327560"/>
    </source>
</evidence>
<evidence type="ECO:0000256" key="1">
    <source>
        <dbReference type="PROSITE-ProRule" id="PRU00221"/>
    </source>
</evidence>
<dbReference type="Proteomes" id="UP001327560">
    <property type="component" value="Chromosome 2"/>
</dbReference>
<dbReference type="GO" id="GO:0004402">
    <property type="term" value="F:histone acetyltransferase activity"/>
    <property type="evidence" value="ECO:0007669"/>
    <property type="project" value="InterPro"/>
</dbReference>
<dbReference type="Pfam" id="PF00400">
    <property type="entry name" value="WD40"/>
    <property type="match status" value="2"/>
</dbReference>
<reference evidence="4 5" key="1">
    <citation type="submission" date="2023-10" db="EMBL/GenBank/DDBJ databases">
        <title>Chromosome-scale genome assembly provides insights into flower coloration mechanisms of Canna indica.</title>
        <authorList>
            <person name="Li C."/>
        </authorList>
    </citation>
    <scope>NUCLEOTIDE SEQUENCE [LARGE SCALE GENOMIC DNA]</scope>
    <source>
        <tissue evidence="4">Flower</tissue>
    </source>
</reference>
<dbReference type="InterPro" id="IPR044230">
    <property type="entry name" value="GTF3C4"/>
</dbReference>